<dbReference type="InterPro" id="IPR046341">
    <property type="entry name" value="SET_dom_sf"/>
</dbReference>
<dbReference type="Pfam" id="PF00856">
    <property type="entry name" value="SET"/>
    <property type="match status" value="1"/>
</dbReference>
<dbReference type="Gene3D" id="1.10.220.160">
    <property type="match status" value="1"/>
</dbReference>
<gene>
    <name evidence="2" type="ORF">HERILL_LOCUS10961</name>
</gene>
<dbReference type="GO" id="GO:0008757">
    <property type="term" value="F:S-adenosylmethionine-dependent methyltransferase activity"/>
    <property type="evidence" value="ECO:0007669"/>
    <property type="project" value="UniProtKB-ARBA"/>
</dbReference>
<proteinExistence type="predicted"/>
<evidence type="ECO:0000313" key="2">
    <source>
        <dbReference type="EMBL" id="CAD7088322.1"/>
    </source>
</evidence>
<dbReference type="OrthoDB" id="77368at2759"/>
<sequence length="482" mass="55394">MDDPFNGKCIIKCNKIIGRHLVANKDIQAGETILKEEPIIVSPLWHSEPRCANCYRETSTICKTCTIFPLCSQCSSHDQFDCTFIKNQELPVNFLVENFAVFAPLKALLYLENETTQNHHTFLEMECHTEERKRELIWESYKRTVVEPLLKHLKEAFRRTPVNEEFIQKICGIFDVNAFEIRGPDGIDCLRAIYPSAALMAHSCIANTLVSVDDSFQIKIYATRLIRKDELIHYNYTNPLLGTAERRKQLALGKYFVCECKRCADPTELGTHMSSIACLNCKKLVSPSETEQWSCANCSSTVLAHDVKELLKEMDTEIRDAAGDLRLMEMLLMRYLPRLNPSHYIIIDLKQNIASILRDICMDPMSKPGRKVLERKIQLCDDIIPVLTVVEPGISRLVAIALYEKFIPMLELARREYETAEIGDVLYLDRLYVVESILRTAIEMLLYEQVQSAEGRLLKKALREMGSLRKTISYIQNKIRNE</sequence>
<dbReference type="CDD" id="cd20071">
    <property type="entry name" value="SET_SMYD"/>
    <property type="match status" value="1"/>
</dbReference>
<dbReference type="GO" id="GO:0008276">
    <property type="term" value="F:protein methyltransferase activity"/>
    <property type="evidence" value="ECO:0007669"/>
    <property type="project" value="UniProtKB-ARBA"/>
</dbReference>
<dbReference type="Gene3D" id="6.10.140.2220">
    <property type="match status" value="1"/>
</dbReference>
<dbReference type="PROSITE" id="PS50280">
    <property type="entry name" value="SET"/>
    <property type="match status" value="1"/>
</dbReference>
<dbReference type="InterPro" id="IPR053010">
    <property type="entry name" value="SET_SmydA-8"/>
</dbReference>
<dbReference type="Proteomes" id="UP000594454">
    <property type="component" value="Chromosome 4"/>
</dbReference>
<dbReference type="PANTHER" id="PTHR46455:SF6">
    <property type="entry name" value="RE22408P-RELATED"/>
    <property type="match status" value="1"/>
</dbReference>
<dbReference type="PANTHER" id="PTHR46455">
    <property type="entry name" value="SET AND MYND DOMAIN CONTAINING, ARTHROPOD-SPECIFIC, MEMBER 4, ISOFORM A"/>
    <property type="match status" value="1"/>
</dbReference>
<reference evidence="2 3" key="1">
    <citation type="submission" date="2020-11" db="EMBL/GenBank/DDBJ databases">
        <authorList>
            <person name="Wallbank WR R."/>
            <person name="Pardo Diaz C."/>
            <person name="Kozak K."/>
            <person name="Martin S."/>
            <person name="Jiggins C."/>
            <person name="Moest M."/>
            <person name="Warren A I."/>
            <person name="Generalovic N T."/>
            <person name="Byers J.R.P. K."/>
            <person name="Montejo-Kovacevich G."/>
            <person name="Yen C E."/>
        </authorList>
    </citation>
    <scope>NUCLEOTIDE SEQUENCE [LARGE SCALE GENOMIC DNA]</scope>
</reference>
<dbReference type="EMBL" id="LR899012">
    <property type="protein sequence ID" value="CAD7088322.1"/>
    <property type="molecule type" value="Genomic_DNA"/>
</dbReference>
<dbReference type="InParanoid" id="A0A7R8YXW3"/>
<keyword evidence="3" id="KW-1185">Reference proteome</keyword>
<feature type="domain" description="SET" evidence="1">
    <location>
        <begin position="1"/>
        <end position="237"/>
    </location>
</feature>
<dbReference type="GO" id="GO:0008170">
    <property type="term" value="F:N-methyltransferase activity"/>
    <property type="evidence" value="ECO:0007669"/>
    <property type="project" value="UniProtKB-ARBA"/>
</dbReference>
<dbReference type="SUPFAM" id="SSF82199">
    <property type="entry name" value="SET domain"/>
    <property type="match status" value="1"/>
</dbReference>
<dbReference type="InterPro" id="IPR001214">
    <property type="entry name" value="SET_dom"/>
</dbReference>
<name>A0A7R8YXW3_HERIL</name>
<evidence type="ECO:0000313" key="3">
    <source>
        <dbReference type="Proteomes" id="UP000594454"/>
    </source>
</evidence>
<protein>
    <recommendedName>
        <fullName evidence="1">SET domain-containing protein</fullName>
    </recommendedName>
</protein>
<dbReference type="Gene3D" id="2.170.270.10">
    <property type="entry name" value="SET domain"/>
    <property type="match status" value="1"/>
</dbReference>
<dbReference type="AlphaFoldDB" id="A0A7R8YXW3"/>
<dbReference type="OMA" id="AFECEFF"/>
<organism evidence="2 3">
    <name type="scientific">Hermetia illucens</name>
    <name type="common">Black soldier fly</name>
    <dbReference type="NCBI Taxonomy" id="343691"/>
    <lineage>
        <taxon>Eukaryota</taxon>
        <taxon>Metazoa</taxon>
        <taxon>Ecdysozoa</taxon>
        <taxon>Arthropoda</taxon>
        <taxon>Hexapoda</taxon>
        <taxon>Insecta</taxon>
        <taxon>Pterygota</taxon>
        <taxon>Neoptera</taxon>
        <taxon>Endopterygota</taxon>
        <taxon>Diptera</taxon>
        <taxon>Brachycera</taxon>
        <taxon>Stratiomyomorpha</taxon>
        <taxon>Stratiomyidae</taxon>
        <taxon>Hermetiinae</taxon>
        <taxon>Hermetia</taxon>
    </lineage>
</organism>
<accession>A0A7R8YXW3</accession>
<evidence type="ECO:0000259" key="1">
    <source>
        <dbReference type="PROSITE" id="PS50280"/>
    </source>
</evidence>